<organism evidence="1 2">
    <name type="scientific">Streptomyces varsoviensis</name>
    <dbReference type="NCBI Taxonomy" id="67373"/>
    <lineage>
        <taxon>Bacteria</taxon>
        <taxon>Bacillati</taxon>
        <taxon>Actinomycetota</taxon>
        <taxon>Actinomycetes</taxon>
        <taxon>Kitasatosporales</taxon>
        <taxon>Streptomycetaceae</taxon>
        <taxon>Streptomyces</taxon>
    </lineage>
</organism>
<dbReference type="Proteomes" id="UP000037020">
    <property type="component" value="Unassembled WGS sequence"/>
</dbReference>
<evidence type="ECO:0008006" key="3">
    <source>
        <dbReference type="Google" id="ProtNLM"/>
    </source>
</evidence>
<dbReference type="EMBL" id="LGUT01003591">
    <property type="protein sequence ID" value="KOG85163.1"/>
    <property type="molecule type" value="Genomic_DNA"/>
</dbReference>
<accession>A0ABR5IVI0</accession>
<name>A0ABR5IVI0_9ACTN</name>
<comment type="caution">
    <text evidence="1">The sequence shown here is derived from an EMBL/GenBank/DDBJ whole genome shotgun (WGS) entry which is preliminary data.</text>
</comment>
<evidence type="ECO:0000313" key="2">
    <source>
        <dbReference type="Proteomes" id="UP000037020"/>
    </source>
</evidence>
<evidence type="ECO:0000313" key="1">
    <source>
        <dbReference type="EMBL" id="KOG85163.1"/>
    </source>
</evidence>
<proteinExistence type="predicted"/>
<sequence>MANGGYGVADAAAAAERAGSADSPFTEQRARGLLAAAGLPGLAADAELVALGENAVFSGQGLVAKVGRDPELLPRATRELRVAHWLAERGIPAVRAAEPEVRTAEGRPVTVWHRLPQPLTPAPP</sequence>
<keyword evidence="2" id="KW-1185">Reference proteome</keyword>
<dbReference type="InterPro" id="IPR011009">
    <property type="entry name" value="Kinase-like_dom_sf"/>
</dbReference>
<gene>
    <name evidence="1" type="ORF">ADK38_38210</name>
</gene>
<protein>
    <recommendedName>
        <fullName evidence="3">Aminoglycoside phosphotransferase</fullName>
    </recommendedName>
</protein>
<feature type="non-terminal residue" evidence="1">
    <location>
        <position position="124"/>
    </location>
</feature>
<reference evidence="1 2" key="1">
    <citation type="submission" date="2015-07" db="EMBL/GenBank/DDBJ databases">
        <authorList>
            <person name="Ju K.-S."/>
            <person name="Doroghazi J.R."/>
            <person name="Metcalf W.W."/>
        </authorList>
    </citation>
    <scope>NUCLEOTIDE SEQUENCE [LARGE SCALE GENOMIC DNA]</scope>
    <source>
        <strain evidence="1 2">NRRL B-3589</strain>
    </source>
</reference>
<dbReference type="SUPFAM" id="SSF56112">
    <property type="entry name" value="Protein kinase-like (PK-like)"/>
    <property type="match status" value="1"/>
</dbReference>